<dbReference type="EMBL" id="BJYJ01000005">
    <property type="protein sequence ID" value="GEN75824.1"/>
    <property type="molecule type" value="Genomic_DNA"/>
</dbReference>
<name>A0A511YKW5_9FLAO</name>
<comment type="caution">
    <text evidence="1">The sequence shown here is derived from an EMBL/GenBank/DDBJ whole genome shotgun (WGS) entry which is preliminary data.</text>
</comment>
<proteinExistence type="predicted"/>
<reference evidence="1 2" key="1">
    <citation type="submission" date="2019-07" db="EMBL/GenBank/DDBJ databases">
        <title>Whole genome shotgun sequence of Chryseobacterium hagamense NBRC 105253.</title>
        <authorList>
            <person name="Hosoyama A."/>
            <person name="Uohara A."/>
            <person name="Ohji S."/>
            <person name="Ichikawa N."/>
        </authorList>
    </citation>
    <scope>NUCLEOTIDE SEQUENCE [LARGE SCALE GENOMIC DNA]</scope>
    <source>
        <strain evidence="1 2">NBRC 105253</strain>
    </source>
</reference>
<dbReference type="Proteomes" id="UP000321863">
    <property type="component" value="Unassembled WGS sequence"/>
</dbReference>
<keyword evidence="2" id="KW-1185">Reference proteome</keyword>
<sequence>MKNLILIFSLMYVAFCMPLQRVDIWKTLTMPPGESLYISEVKVPVTLEMKNLSDKEIHLSSKLDMPESLSAESELRYRLPKKGSLTIENRNTVPVSVYLHYTSSKSIFINNKELR</sequence>
<dbReference type="AlphaFoldDB" id="A0A511YKW5"/>
<organism evidence="1 2">
    <name type="scientific">Chryseobacterium hagamense</name>
    <dbReference type="NCBI Taxonomy" id="395935"/>
    <lineage>
        <taxon>Bacteria</taxon>
        <taxon>Pseudomonadati</taxon>
        <taxon>Bacteroidota</taxon>
        <taxon>Flavobacteriia</taxon>
        <taxon>Flavobacteriales</taxon>
        <taxon>Weeksellaceae</taxon>
        <taxon>Chryseobacterium group</taxon>
        <taxon>Chryseobacterium</taxon>
    </lineage>
</organism>
<gene>
    <name evidence="1" type="ORF">CHA01nite_15640</name>
</gene>
<accession>A0A511YKW5</accession>
<dbReference type="OrthoDB" id="1259196at2"/>
<protein>
    <submittedName>
        <fullName evidence="1">Uncharacterized protein</fullName>
    </submittedName>
</protein>
<dbReference type="RefSeq" id="WP_146940765.1">
    <property type="nucleotide sequence ID" value="NZ_BJYJ01000005.1"/>
</dbReference>
<evidence type="ECO:0000313" key="1">
    <source>
        <dbReference type="EMBL" id="GEN75824.1"/>
    </source>
</evidence>
<evidence type="ECO:0000313" key="2">
    <source>
        <dbReference type="Proteomes" id="UP000321863"/>
    </source>
</evidence>